<accession>A0A517YF68</accession>
<dbReference type="InterPro" id="IPR034139">
    <property type="entry name" value="TOPRIM_OLD"/>
</dbReference>
<dbReference type="KEGG" id="aagg:ETAA8_39890"/>
<dbReference type="PANTHER" id="PTHR43581">
    <property type="entry name" value="ATP/GTP PHOSPHATASE"/>
    <property type="match status" value="1"/>
</dbReference>
<proteinExistence type="predicted"/>
<dbReference type="InterPro" id="IPR051396">
    <property type="entry name" value="Bact_Antivir_Def_Nuclease"/>
</dbReference>
<evidence type="ECO:0000313" key="4">
    <source>
        <dbReference type="Proteomes" id="UP000315017"/>
    </source>
</evidence>
<dbReference type="CDD" id="cd01026">
    <property type="entry name" value="TOPRIM_OLD"/>
    <property type="match status" value="1"/>
</dbReference>
<dbReference type="EMBL" id="CP036274">
    <property type="protein sequence ID" value="QDU28883.1"/>
    <property type="molecule type" value="Genomic_DNA"/>
</dbReference>
<dbReference type="Pfam" id="PF20469">
    <property type="entry name" value="OLD-like_TOPRIM"/>
    <property type="match status" value="1"/>
</dbReference>
<keyword evidence="4" id="KW-1185">Reference proteome</keyword>
<evidence type="ECO:0000313" key="3">
    <source>
        <dbReference type="EMBL" id="QDU28883.1"/>
    </source>
</evidence>
<dbReference type="Proteomes" id="UP000315017">
    <property type="component" value="Chromosome"/>
</dbReference>
<dbReference type="PANTHER" id="PTHR43581:SF2">
    <property type="entry name" value="EXCINUCLEASE ATPASE SUBUNIT"/>
    <property type="match status" value="1"/>
</dbReference>
<feature type="domain" description="Endonuclease GajA/Old nuclease/RecF-like AAA" evidence="1">
    <location>
        <begin position="199"/>
        <end position="402"/>
    </location>
</feature>
<evidence type="ECO:0000259" key="1">
    <source>
        <dbReference type="Pfam" id="PF13175"/>
    </source>
</evidence>
<dbReference type="Gene3D" id="3.40.50.300">
    <property type="entry name" value="P-loop containing nucleotide triphosphate hydrolases"/>
    <property type="match status" value="2"/>
</dbReference>
<dbReference type="InterPro" id="IPR027417">
    <property type="entry name" value="P-loop_NTPase"/>
</dbReference>
<name>A0A517YF68_9BACT</name>
<evidence type="ECO:0000259" key="2">
    <source>
        <dbReference type="Pfam" id="PF20469"/>
    </source>
</evidence>
<dbReference type="RefSeq" id="WP_145091888.1">
    <property type="nucleotide sequence ID" value="NZ_CP036274.1"/>
</dbReference>
<sequence length="694" mass="76609">MRLHKIEIQNFRLLTKVELLLEAKSTVIVGRNNSGKTSLTELFRRLLGDSTPSFRLEDFSLSAHEGFWRAFQAKEQEQTDDQIRALFPFIEVKLTIAYDKAAANLGVLGDCIIDLDPNCEQAVVHIRYALREGAISAIFADIKVDAAKPEAEQRTVFCRAIRDRVSKFYSCSVQAVDPGDATNTRALDWPTLRTVLASGFINAQRGLDDVTSKERDVLGKVLEALFKCAKSESADEKDQGVAKQLATAVQGIQTTIDTGFNDQLQQLLPAFNLFGYPGFADPSLRTETTLDVERLLTNHTKVHYAGVNGINLPEAYNGLGARNLIFILLKLLEFYKAFLIQRTTPGVHLIFIEEPEVHLHPQMQEVFIAQLSRIAAEFETTIGKGRKWPVQFVVTTHSSHMANKAEFVAMRYCLVRGDGSAANPRSTVVKDLRTGLEGTPVENLEFLHKYMTLTRCDLLFADKAVLIEGTSERLLLPKMNQVLEEANSAAPKLSSQYVSVVEVGGAYAHLFFPLVKLLELPTLVITDLDATKAATNKNGTQSWVKCKVSEGQRTSNACIKDWFRQPDIEPAALITKTDTEKTDGNLRIAYEVPETGSVHCGRSFEDAFILANSAMFGLAAPSEDEAWKLAGEEGKSDFALTYAIKKTGWTVPRYIAEGVRWLAQLNQPQQALPAAAAPVAPAAPVQPAQGAKHV</sequence>
<dbReference type="SUPFAM" id="SSF52540">
    <property type="entry name" value="P-loop containing nucleoside triphosphate hydrolases"/>
    <property type="match status" value="1"/>
</dbReference>
<protein>
    <submittedName>
        <fullName evidence="3">Recombination protein F</fullName>
    </submittedName>
</protein>
<dbReference type="Pfam" id="PF13175">
    <property type="entry name" value="AAA_15"/>
    <property type="match status" value="2"/>
</dbReference>
<dbReference type="OrthoDB" id="308933at2"/>
<feature type="domain" description="OLD protein-like TOPRIM" evidence="2">
    <location>
        <begin position="459"/>
        <end position="529"/>
    </location>
</feature>
<dbReference type="AlphaFoldDB" id="A0A517YF68"/>
<organism evidence="3 4">
    <name type="scientific">Anatilimnocola aggregata</name>
    <dbReference type="NCBI Taxonomy" id="2528021"/>
    <lineage>
        <taxon>Bacteria</taxon>
        <taxon>Pseudomonadati</taxon>
        <taxon>Planctomycetota</taxon>
        <taxon>Planctomycetia</taxon>
        <taxon>Pirellulales</taxon>
        <taxon>Pirellulaceae</taxon>
        <taxon>Anatilimnocola</taxon>
    </lineage>
</organism>
<dbReference type="InterPro" id="IPR041685">
    <property type="entry name" value="AAA_GajA/Old/RecF-like"/>
</dbReference>
<feature type="domain" description="Endonuclease GajA/Old nuclease/RecF-like AAA" evidence="1">
    <location>
        <begin position="1"/>
        <end position="100"/>
    </location>
</feature>
<reference evidence="3 4" key="1">
    <citation type="submission" date="2019-02" db="EMBL/GenBank/DDBJ databases">
        <title>Deep-cultivation of Planctomycetes and their phenomic and genomic characterization uncovers novel biology.</title>
        <authorList>
            <person name="Wiegand S."/>
            <person name="Jogler M."/>
            <person name="Boedeker C."/>
            <person name="Pinto D."/>
            <person name="Vollmers J."/>
            <person name="Rivas-Marin E."/>
            <person name="Kohn T."/>
            <person name="Peeters S.H."/>
            <person name="Heuer A."/>
            <person name="Rast P."/>
            <person name="Oberbeckmann S."/>
            <person name="Bunk B."/>
            <person name="Jeske O."/>
            <person name="Meyerdierks A."/>
            <person name="Storesund J.E."/>
            <person name="Kallscheuer N."/>
            <person name="Luecker S."/>
            <person name="Lage O.M."/>
            <person name="Pohl T."/>
            <person name="Merkel B.J."/>
            <person name="Hornburger P."/>
            <person name="Mueller R.-W."/>
            <person name="Bruemmer F."/>
            <person name="Labrenz M."/>
            <person name="Spormann A.M."/>
            <person name="Op den Camp H."/>
            <person name="Overmann J."/>
            <person name="Amann R."/>
            <person name="Jetten M.S.M."/>
            <person name="Mascher T."/>
            <person name="Medema M.H."/>
            <person name="Devos D.P."/>
            <person name="Kaster A.-K."/>
            <person name="Ovreas L."/>
            <person name="Rohde M."/>
            <person name="Galperin M.Y."/>
            <person name="Jogler C."/>
        </authorList>
    </citation>
    <scope>NUCLEOTIDE SEQUENCE [LARGE SCALE GENOMIC DNA]</scope>
    <source>
        <strain evidence="3 4">ETA_A8</strain>
    </source>
</reference>
<gene>
    <name evidence="3" type="ORF">ETAA8_39890</name>
</gene>